<dbReference type="EMBL" id="PSYR01000002">
    <property type="protein sequence ID" value="RCN55825.1"/>
    <property type="molecule type" value="Genomic_DNA"/>
</dbReference>
<evidence type="ECO:0000313" key="3">
    <source>
        <dbReference type="Proteomes" id="UP000253250"/>
    </source>
</evidence>
<organism evidence="2 3">
    <name type="scientific">Acidiferrobacter thiooxydans</name>
    <dbReference type="NCBI Taxonomy" id="163359"/>
    <lineage>
        <taxon>Bacteria</taxon>
        <taxon>Pseudomonadati</taxon>
        <taxon>Pseudomonadota</taxon>
        <taxon>Gammaproteobacteria</taxon>
        <taxon>Acidiferrobacterales</taxon>
        <taxon>Acidiferrobacteraceae</taxon>
        <taxon>Acidiferrobacter</taxon>
    </lineage>
</organism>
<feature type="region of interest" description="Disordered" evidence="1">
    <location>
        <begin position="230"/>
        <end position="254"/>
    </location>
</feature>
<evidence type="ECO:0000313" key="2">
    <source>
        <dbReference type="EMBL" id="RCN55825.1"/>
    </source>
</evidence>
<feature type="region of interest" description="Disordered" evidence="1">
    <location>
        <begin position="50"/>
        <end position="101"/>
    </location>
</feature>
<evidence type="ECO:0000256" key="1">
    <source>
        <dbReference type="SAM" id="MobiDB-lite"/>
    </source>
</evidence>
<name>A0A368HBK5_9GAMM</name>
<protein>
    <submittedName>
        <fullName evidence="2">Uncharacterized protein</fullName>
    </submittedName>
</protein>
<proteinExistence type="predicted"/>
<keyword evidence="3" id="KW-1185">Reference proteome</keyword>
<dbReference type="AlphaFoldDB" id="A0A368HBK5"/>
<dbReference type="Proteomes" id="UP000253250">
    <property type="component" value="Unassembled WGS sequence"/>
</dbReference>
<gene>
    <name evidence="2" type="ORF">C4900_07855</name>
</gene>
<sequence length="254" mass="27775">MGSALGGNFPEAFAGQEVKTVVWDGKTMPRTTQEYLADLTHAYQSDAWVAKDTSASEPQERPPSPHVEEGRAAANPAGHGLPLPHFPRLTPSAPAHKTRLARMPRPERRMALLAHHLADATAIQSEIAQLATAFRADPAGPAAEARLRRIHSLSRAFHRSARQSGSHAWQFGRLGSPQTAARGLDHIQRLNALTRASLEGVPDQKKILERIRERIAALQQVIQRLLARLAPRKSASATTRDSAPETFMLPPPRP</sequence>
<comment type="caution">
    <text evidence="2">The sequence shown here is derived from an EMBL/GenBank/DDBJ whole genome shotgun (WGS) entry which is preliminary data.</text>
</comment>
<reference evidence="2 3" key="1">
    <citation type="submission" date="2018-02" db="EMBL/GenBank/DDBJ databases">
        <title>Insights into the biology of acidophilic members of the Acidiferrobacteraceae family derived from comparative genomic analyses.</title>
        <authorList>
            <person name="Issotta F."/>
            <person name="Thyssen C."/>
            <person name="Mena C."/>
            <person name="Moya A."/>
            <person name="Bellenberg S."/>
            <person name="Sproer C."/>
            <person name="Covarrubias P.C."/>
            <person name="Sand W."/>
            <person name="Quatrini R."/>
            <person name="Vera M."/>
        </authorList>
    </citation>
    <scope>NUCLEOTIDE SEQUENCE [LARGE SCALE GENOMIC DNA]</scope>
    <source>
        <strain evidence="3">m-1</strain>
    </source>
</reference>
<accession>A0A368HBK5</accession>